<sequence>MHVSTDGRLNVQSEYLQRFNNIVAQKKRVSELCDKIDKKKFGEVIGRRSVLDPIINVMCTKPKDESLKIHLVRMKTKYEYIEVVFSRELVKYGYNEWIQIQEIIGK</sequence>
<gene>
    <name evidence="1" type="ORF">LSALG_LOCUS19449</name>
</gene>
<proteinExistence type="predicted"/>
<protein>
    <submittedName>
        <fullName evidence="1">Uncharacterized protein</fullName>
    </submittedName>
</protein>
<evidence type="ECO:0000313" key="1">
    <source>
        <dbReference type="EMBL" id="CAI9279662.1"/>
    </source>
</evidence>
<accession>A0AA35YTJ5</accession>
<dbReference type="AlphaFoldDB" id="A0AA35YTJ5"/>
<reference evidence="1" key="1">
    <citation type="submission" date="2023-04" db="EMBL/GenBank/DDBJ databases">
        <authorList>
            <person name="Vijverberg K."/>
            <person name="Xiong W."/>
            <person name="Schranz E."/>
        </authorList>
    </citation>
    <scope>NUCLEOTIDE SEQUENCE</scope>
</reference>
<keyword evidence="2" id="KW-1185">Reference proteome</keyword>
<dbReference type="Proteomes" id="UP001177003">
    <property type="component" value="Chromosome 4"/>
</dbReference>
<evidence type="ECO:0000313" key="2">
    <source>
        <dbReference type="Proteomes" id="UP001177003"/>
    </source>
</evidence>
<dbReference type="EMBL" id="OX465080">
    <property type="protein sequence ID" value="CAI9279662.1"/>
    <property type="molecule type" value="Genomic_DNA"/>
</dbReference>
<name>A0AA35YTJ5_LACSI</name>
<organism evidence="1 2">
    <name type="scientific">Lactuca saligna</name>
    <name type="common">Willowleaf lettuce</name>
    <dbReference type="NCBI Taxonomy" id="75948"/>
    <lineage>
        <taxon>Eukaryota</taxon>
        <taxon>Viridiplantae</taxon>
        <taxon>Streptophyta</taxon>
        <taxon>Embryophyta</taxon>
        <taxon>Tracheophyta</taxon>
        <taxon>Spermatophyta</taxon>
        <taxon>Magnoliopsida</taxon>
        <taxon>eudicotyledons</taxon>
        <taxon>Gunneridae</taxon>
        <taxon>Pentapetalae</taxon>
        <taxon>asterids</taxon>
        <taxon>campanulids</taxon>
        <taxon>Asterales</taxon>
        <taxon>Asteraceae</taxon>
        <taxon>Cichorioideae</taxon>
        <taxon>Cichorieae</taxon>
        <taxon>Lactucinae</taxon>
        <taxon>Lactuca</taxon>
    </lineage>
</organism>